<keyword evidence="5" id="KW-1185">Reference proteome</keyword>
<evidence type="ECO:0000256" key="2">
    <source>
        <dbReference type="ARBA" id="ARBA00023002"/>
    </source>
</evidence>
<dbReference type="Pfam" id="PF00106">
    <property type="entry name" value="adh_short"/>
    <property type="match status" value="1"/>
</dbReference>
<dbReference type="PANTHER" id="PTHR42901:SF1">
    <property type="entry name" value="ALCOHOL DEHYDROGENASE"/>
    <property type="match status" value="1"/>
</dbReference>
<name>A0A7W9N0J1_9MICC</name>
<dbReference type="AlphaFoldDB" id="A0A7W9N0J1"/>
<evidence type="ECO:0000256" key="3">
    <source>
        <dbReference type="RuleBase" id="RU000363"/>
    </source>
</evidence>
<dbReference type="InterPro" id="IPR036291">
    <property type="entry name" value="NAD(P)-bd_dom_sf"/>
</dbReference>
<reference evidence="4 5" key="1">
    <citation type="submission" date="2020-08" db="EMBL/GenBank/DDBJ databases">
        <title>Sequencing the genomes of 1000 actinobacteria strains.</title>
        <authorList>
            <person name="Klenk H.-P."/>
        </authorList>
    </citation>
    <scope>NUCLEOTIDE SEQUENCE [LARGE SCALE GENOMIC DNA]</scope>
    <source>
        <strain evidence="4 5">DSM 17945</strain>
    </source>
</reference>
<protein>
    <submittedName>
        <fullName evidence="4">NADP-dependent 3-hydroxy acid dehydrogenase YdfG</fullName>
    </submittedName>
</protein>
<dbReference type="EMBL" id="JACHMW010000001">
    <property type="protein sequence ID" value="MBB5848309.1"/>
    <property type="molecule type" value="Genomic_DNA"/>
</dbReference>
<dbReference type="InterPro" id="IPR002347">
    <property type="entry name" value="SDR_fam"/>
</dbReference>
<dbReference type="PANTHER" id="PTHR42901">
    <property type="entry name" value="ALCOHOL DEHYDROGENASE"/>
    <property type="match status" value="1"/>
</dbReference>
<dbReference type="Gene3D" id="3.40.50.720">
    <property type="entry name" value="NAD(P)-binding Rossmann-like Domain"/>
    <property type="match status" value="1"/>
</dbReference>
<dbReference type="PRINTS" id="PR00081">
    <property type="entry name" value="GDHRDH"/>
</dbReference>
<evidence type="ECO:0000256" key="1">
    <source>
        <dbReference type="ARBA" id="ARBA00006484"/>
    </source>
</evidence>
<dbReference type="GO" id="GO:0016616">
    <property type="term" value="F:oxidoreductase activity, acting on the CH-OH group of donors, NAD or NADP as acceptor"/>
    <property type="evidence" value="ECO:0007669"/>
    <property type="project" value="UniProtKB-ARBA"/>
</dbReference>
<comment type="similarity">
    <text evidence="1 3">Belongs to the short-chain dehydrogenases/reductases (SDR) family.</text>
</comment>
<dbReference type="PRINTS" id="PR00080">
    <property type="entry name" value="SDRFAMILY"/>
</dbReference>
<dbReference type="FunFam" id="3.40.50.720:FF:000047">
    <property type="entry name" value="NADP-dependent L-serine/L-allo-threonine dehydrogenase"/>
    <property type="match status" value="1"/>
</dbReference>
<proteinExistence type="inferred from homology"/>
<dbReference type="SUPFAM" id="SSF51735">
    <property type="entry name" value="NAD(P)-binding Rossmann-fold domains"/>
    <property type="match status" value="1"/>
</dbReference>
<sequence>MSHTTENQSPRAAVVTGATTGIGRATALELARRGWRVYAVGRRAERLDALAAQAREEAVPGEVVPAPLDVTDEAAVAGLVARVDTDGGIDTLVNIAGGARGTDFVGAGSREDWEWMYRANVLGTLAMCQAFLPGLRAHGEGTVLNLTSTAAVTAYEGGAGYNAAKMGQHGLTAALRLEEAEHNVRVIEVLPGMVHTEEFSLMRLGGDQSAADAVYAGVEKPLTAEDVAEVCVHAVELPHHVNLDQIVIRPVAQAAQHKVIRR</sequence>
<dbReference type="RefSeq" id="WP_420826909.1">
    <property type="nucleotide sequence ID" value="NZ_BAABAG010000015.1"/>
</dbReference>
<comment type="caution">
    <text evidence="4">The sequence shown here is derived from an EMBL/GenBank/DDBJ whole genome shotgun (WGS) entry which is preliminary data.</text>
</comment>
<keyword evidence="2" id="KW-0560">Oxidoreductase</keyword>
<accession>A0A7W9N0J1</accession>
<evidence type="ECO:0000313" key="4">
    <source>
        <dbReference type="EMBL" id="MBB5848309.1"/>
    </source>
</evidence>
<evidence type="ECO:0000313" key="5">
    <source>
        <dbReference type="Proteomes" id="UP000567246"/>
    </source>
</evidence>
<organism evidence="4 5">
    <name type="scientific">Micrococcus endophyticus</name>
    <dbReference type="NCBI Taxonomy" id="455343"/>
    <lineage>
        <taxon>Bacteria</taxon>
        <taxon>Bacillati</taxon>
        <taxon>Actinomycetota</taxon>
        <taxon>Actinomycetes</taxon>
        <taxon>Micrococcales</taxon>
        <taxon>Micrococcaceae</taxon>
        <taxon>Micrococcus</taxon>
    </lineage>
</organism>
<dbReference type="Proteomes" id="UP000567246">
    <property type="component" value="Unassembled WGS sequence"/>
</dbReference>
<gene>
    <name evidence="4" type="ORF">HDA33_000873</name>
</gene>